<organism evidence="6 7">
    <name type="scientific">Pinctada imbricata</name>
    <name type="common">Atlantic pearl-oyster</name>
    <name type="synonym">Pinctada martensii</name>
    <dbReference type="NCBI Taxonomy" id="66713"/>
    <lineage>
        <taxon>Eukaryota</taxon>
        <taxon>Metazoa</taxon>
        <taxon>Spiralia</taxon>
        <taxon>Lophotrochozoa</taxon>
        <taxon>Mollusca</taxon>
        <taxon>Bivalvia</taxon>
        <taxon>Autobranchia</taxon>
        <taxon>Pteriomorphia</taxon>
        <taxon>Pterioida</taxon>
        <taxon>Pterioidea</taxon>
        <taxon>Pteriidae</taxon>
        <taxon>Pinctada</taxon>
    </lineage>
</organism>
<dbReference type="PANTHER" id="PTHR10671:SF108">
    <property type="entry name" value="CLAUDIN FAMILY PROTEIN-RELATED"/>
    <property type="match status" value="1"/>
</dbReference>
<feature type="transmembrane region" description="Helical" evidence="5">
    <location>
        <begin position="83"/>
        <end position="104"/>
    </location>
</feature>
<name>A0AA88YK11_PINIB</name>
<keyword evidence="7" id="KW-1185">Reference proteome</keyword>
<keyword evidence="4 5" id="KW-0472">Membrane</keyword>
<sequence>MGFSESHILSKVALACLPIGCLFVIIGTATDNWYSYTLDSLGVSQSYSSGLWKVCFESICASIDEGVAGLRVTVPAYMQATRVFAILSILLAAGGTTVMVLAIIRNEYKPLQIFAIVAPACAALCAFIAVAVYGGEYESNIPAVAKQLIKLSWSFALTVVGGFIDAFSAVLFSVSFFKS</sequence>
<dbReference type="Pfam" id="PF00822">
    <property type="entry name" value="PMP22_Claudin"/>
    <property type="match status" value="1"/>
</dbReference>
<keyword evidence="3 5" id="KW-1133">Transmembrane helix</keyword>
<dbReference type="PANTHER" id="PTHR10671">
    <property type="entry name" value="EPITHELIAL MEMBRANE PROTEIN-RELATED"/>
    <property type="match status" value="1"/>
</dbReference>
<dbReference type="Gene3D" id="1.20.140.150">
    <property type="match status" value="1"/>
</dbReference>
<dbReference type="Proteomes" id="UP001186944">
    <property type="component" value="Unassembled WGS sequence"/>
</dbReference>
<proteinExistence type="predicted"/>
<dbReference type="GO" id="GO:0005886">
    <property type="term" value="C:plasma membrane"/>
    <property type="evidence" value="ECO:0007669"/>
    <property type="project" value="TreeGrafter"/>
</dbReference>
<evidence type="ECO:0000256" key="5">
    <source>
        <dbReference type="SAM" id="Phobius"/>
    </source>
</evidence>
<feature type="transmembrane region" description="Helical" evidence="5">
    <location>
        <begin position="153"/>
        <end position="177"/>
    </location>
</feature>
<dbReference type="InterPro" id="IPR004031">
    <property type="entry name" value="PMP22/EMP/MP20/Claudin"/>
</dbReference>
<protein>
    <submittedName>
        <fullName evidence="6">Uncharacterized protein</fullName>
    </submittedName>
</protein>
<gene>
    <name evidence="6" type="ORF">FSP39_020460</name>
</gene>
<keyword evidence="2 5" id="KW-0812">Transmembrane</keyword>
<comment type="caution">
    <text evidence="6">The sequence shown here is derived from an EMBL/GenBank/DDBJ whole genome shotgun (WGS) entry which is preliminary data.</text>
</comment>
<evidence type="ECO:0000256" key="2">
    <source>
        <dbReference type="ARBA" id="ARBA00022692"/>
    </source>
</evidence>
<feature type="transmembrane region" description="Helical" evidence="5">
    <location>
        <begin position="111"/>
        <end position="133"/>
    </location>
</feature>
<dbReference type="AlphaFoldDB" id="A0AA88YK11"/>
<evidence type="ECO:0000313" key="7">
    <source>
        <dbReference type="Proteomes" id="UP001186944"/>
    </source>
</evidence>
<comment type="subcellular location">
    <subcellularLocation>
        <location evidence="1">Membrane</location>
        <topology evidence="1">Multi-pass membrane protein</topology>
    </subcellularLocation>
</comment>
<feature type="transmembrane region" description="Helical" evidence="5">
    <location>
        <begin position="12"/>
        <end position="30"/>
    </location>
</feature>
<evidence type="ECO:0000256" key="3">
    <source>
        <dbReference type="ARBA" id="ARBA00022989"/>
    </source>
</evidence>
<dbReference type="InterPro" id="IPR050579">
    <property type="entry name" value="PMP-22/EMP/MP20-like"/>
</dbReference>
<evidence type="ECO:0000256" key="1">
    <source>
        <dbReference type="ARBA" id="ARBA00004141"/>
    </source>
</evidence>
<evidence type="ECO:0000256" key="4">
    <source>
        <dbReference type="ARBA" id="ARBA00023136"/>
    </source>
</evidence>
<reference evidence="6" key="1">
    <citation type="submission" date="2019-08" db="EMBL/GenBank/DDBJ databases">
        <title>The improved chromosome-level genome for the pearl oyster Pinctada fucata martensii using PacBio sequencing and Hi-C.</title>
        <authorList>
            <person name="Zheng Z."/>
        </authorList>
    </citation>
    <scope>NUCLEOTIDE SEQUENCE</scope>
    <source>
        <strain evidence="6">ZZ-2019</strain>
        <tissue evidence="6">Adductor muscle</tissue>
    </source>
</reference>
<dbReference type="EMBL" id="VSWD01000003">
    <property type="protein sequence ID" value="KAK3106459.1"/>
    <property type="molecule type" value="Genomic_DNA"/>
</dbReference>
<evidence type="ECO:0000313" key="6">
    <source>
        <dbReference type="EMBL" id="KAK3106459.1"/>
    </source>
</evidence>
<accession>A0AA88YK11</accession>